<dbReference type="OrthoDB" id="2862635at2759"/>
<organism evidence="4 5">
    <name type="scientific">Aspergillus coremiiformis</name>
    <dbReference type="NCBI Taxonomy" id="138285"/>
    <lineage>
        <taxon>Eukaryota</taxon>
        <taxon>Fungi</taxon>
        <taxon>Dikarya</taxon>
        <taxon>Ascomycota</taxon>
        <taxon>Pezizomycotina</taxon>
        <taxon>Eurotiomycetes</taxon>
        <taxon>Eurotiomycetidae</taxon>
        <taxon>Eurotiales</taxon>
        <taxon>Aspergillaceae</taxon>
        <taxon>Aspergillus</taxon>
        <taxon>Aspergillus subgen. Circumdati</taxon>
    </lineage>
</organism>
<accession>A0A5N6Z2Q7</accession>
<dbReference type="SUPFAM" id="SSF49899">
    <property type="entry name" value="Concanavalin A-like lectins/glucanases"/>
    <property type="match status" value="1"/>
</dbReference>
<sequence>MKFAAILSSTVLASAALAAPLSEQRRARNTARLQARAAQRHSNFPLTEGTNQLLAVDENPQRQFSTNWAGAVLIGSGYTSVAGTFTVPQPAYPAGAPQHGEYCASAWVGIDGDTCRSAILQTGIDFCVDSNGPNFSAWYEWFPDFSYDFSNIEFSVGDNVRVSINAFDTSSGNATVENLTTGKTVSHTFPNQGYDAQLCETNAEWIVEDFSRGFVLVPFVDFDTVTFTDISAIDNGVKVGAAGSTIFDIRQNNVTFTSSTVTNDEITVKYIA</sequence>
<dbReference type="PRINTS" id="PR00977">
    <property type="entry name" value="SCYTLDPTASE"/>
</dbReference>
<dbReference type="InterPro" id="IPR038656">
    <property type="entry name" value="Peptidase_G1_sf"/>
</dbReference>
<keyword evidence="3" id="KW-0732">Signal</keyword>
<dbReference type="Proteomes" id="UP000327118">
    <property type="component" value="Unassembled WGS sequence"/>
</dbReference>
<name>A0A5N6Z2Q7_9EURO</name>
<dbReference type="GO" id="GO:0070007">
    <property type="term" value="F:glutamic-type endopeptidase activity"/>
    <property type="evidence" value="ECO:0007669"/>
    <property type="project" value="InterPro"/>
</dbReference>
<evidence type="ECO:0000313" key="4">
    <source>
        <dbReference type="EMBL" id="KAE8351957.1"/>
    </source>
</evidence>
<dbReference type="Pfam" id="PF01828">
    <property type="entry name" value="Peptidase_A4"/>
    <property type="match status" value="1"/>
</dbReference>
<dbReference type="InterPro" id="IPR013320">
    <property type="entry name" value="ConA-like_dom_sf"/>
</dbReference>
<dbReference type="GO" id="GO:0006508">
    <property type="term" value="P:proteolysis"/>
    <property type="evidence" value="ECO:0007669"/>
    <property type="project" value="InterPro"/>
</dbReference>
<keyword evidence="2" id="KW-1015">Disulfide bond</keyword>
<evidence type="ECO:0000256" key="3">
    <source>
        <dbReference type="SAM" id="SignalP"/>
    </source>
</evidence>
<keyword evidence="5" id="KW-1185">Reference proteome</keyword>
<gene>
    <name evidence="4" type="ORF">BDV28DRAFT_162041</name>
</gene>
<proteinExistence type="predicted"/>
<dbReference type="EMBL" id="ML739148">
    <property type="protein sequence ID" value="KAE8351957.1"/>
    <property type="molecule type" value="Genomic_DNA"/>
</dbReference>
<protein>
    <submittedName>
        <fullName evidence="4">Putative aspergillopepsin</fullName>
    </submittedName>
</protein>
<dbReference type="CDD" id="cd13426">
    <property type="entry name" value="Peptidase_G1"/>
    <property type="match status" value="1"/>
</dbReference>
<dbReference type="Gene3D" id="2.60.120.700">
    <property type="entry name" value="Peptidase G1"/>
    <property type="match status" value="1"/>
</dbReference>
<dbReference type="PANTHER" id="PTHR37536:SF1">
    <property type="entry name" value="ASPERGILLOPEPSIN, PUTAITVE (AFU_ORTHOLOGUE AFUA_7G01200)"/>
    <property type="match status" value="1"/>
</dbReference>
<feature type="disulfide bond" evidence="2">
    <location>
        <begin position="115"/>
        <end position="199"/>
    </location>
</feature>
<feature type="active site" description="Proton acceptor" evidence="1">
    <location>
        <position position="208"/>
    </location>
</feature>
<evidence type="ECO:0000313" key="5">
    <source>
        <dbReference type="Proteomes" id="UP000327118"/>
    </source>
</evidence>
<dbReference type="PANTHER" id="PTHR37536">
    <property type="entry name" value="PUTATIVE (AFU_ORTHOLOGUE AFUA_3G02970)-RELATED"/>
    <property type="match status" value="1"/>
</dbReference>
<dbReference type="InterPro" id="IPR000250">
    <property type="entry name" value="Peptidase_G1"/>
</dbReference>
<dbReference type="AlphaFoldDB" id="A0A5N6Z2Q7"/>
<feature type="signal peptide" evidence="3">
    <location>
        <begin position="1"/>
        <end position="18"/>
    </location>
</feature>
<reference evidence="5" key="1">
    <citation type="submission" date="2019-04" db="EMBL/GenBank/DDBJ databases">
        <title>Friends and foes A comparative genomics studyof 23 Aspergillus species from section Flavi.</title>
        <authorList>
            <consortium name="DOE Joint Genome Institute"/>
            <person name="Kjaerbolling I."/>
            <person name="Vesth T."/>
            <person name="Frisvad J.C."/>
            <person name="Nybo J.L."/>
            <person name="Theobald S."/>
            <person name="Kildgaard S."/>
            <person name="Isbrandt T."/>
            <person name="Kuo A."/>
            <person name="Sato A."/>
            <person name="Lyhne E.K."/>
            <person name="Kogle M.E."/>
            <person name="Wiebenga A."/>
            <person name="Kun R.S."/>
            <person name="Lubbers R.J."/>
            <person name="Makela M.R."/>
            <person name="Barry K."/>
            <person name="Chovatia M."/>
            <person name="Clum A."/>
            <person name="Daum C."/>
            <person name="Haridas S."/>
            <person name="He G."/>
            <person name="LaButti K."/>
            <person name="Lipzen A."/>
            <person name="Mondo S."/>
            <person name="Riley R."/>
            <person name="Salamov A."/>
            <person name="Simmons B.A."/>
            <person name="Magnuson J.K."/>
            <person name="Henrissat B."/>
            <person name="Mortensen U.H."/>
            <person name="Larsen T.O."/>
            <person name="Devries R.P."/>
            <person name="Grigoriev I.V."/>
            <person name="Machida M."/>
            <person name="Baker S.E."/>
            <person name="Andersen M.R."/>
        </authorList>
    </citation>
    <scope>NUCLEOTIDE SEQUENCE [LARGE SCALE GENOMIC DNA]</scope>
    <source>
        <strain evidence="5">CBS 553.77</strain>
    </source>
</reference>
<evidence type="ECO:0000256" key="1">
    <source>
        <dbReference type="PIRSR" id="PIRSR600250-50"/>
    </source>
</evidence>
<feature type="chain" id="PRO_5025007237" evidence="3">
    <location>
        <begin position="19"/>
        <end position="272"/>
    </location>
</feature>
<feature type="disulfide bond" evidence="2">
    <location>
        <begin position="103"/>
        <end position="127"/>
    </location>
</feature>
<evidence type="ECO:0000256" key="2">
    <source>
        <dbReference type="PIRSR" id="PIRSR600250-51"/>
    </source>
</evidence>